<dbReference type="GO" id="GO:0008080">
    <property type="term" value="F:N-acetyltransferase activity"/>
    <property type="evidence" value="ECO:0007669"/>
    <property type="project" value="InterPro"/>
</dbReference>
<keyword evidence="3" id="KW-0808">Transferase</keyword>
<evidence type="ECO:0000256" key="4">
    <source>
        <dbReference type="ARBA" id="ARBA00023315"/>
    </source>
</evidence>
<evidence type="ECO:0000313" key="6">
    <source>
        <dbReference type="EMBL" id="KKM99726.1"/>
    </source>
</evidence>
<sequence length="149" mass="16877">MQAQDIVTVLGIEQSANQFPWDIKSFQDSLKTGYQAWVFYKKTEEIVGFAIVQRVLDEAHLLNICVKPAAQGRGLGKAIIQHVIDYANSISAVIILLEVRRSNERAQQLYLQSGFNEMSVRKGYYPAKEGREDAILMAMDLDLMSFFSQ</sequence>
<proteinExistence type="inferred from homology"/>
<dbReference type="PANTHER" id="PTHR43420:SF51">
    <property type="entry name" value="PEPTIDYL-LYSINE N-ACETYLTRANSFERASE YIAC"/>
    <property type="match status" value="1"/>
</dbReference>
<name>A0A0F9MKB5_9ZZZZ</name>
<dbReference type="AlphaFoldDB" id="A0A0F9MKB5"/>
<reference evidence="6" key="1">
    <citation type="journal article" date="2015" name="Nature">
        <title>Complex archaea that bridge the gap between prokaryotes and eukaryotes.</title>
        <authorList>
            <person name="Spang A."/>
            <person name="Saw J.H."/>
            <person name="Jorgensen S.L."/>
            <person name="Zaremba-Niedzwiedzka K."/>
            <person name="Martijn J."/>
            <person name="Lind A.E."/>
            <person name="van Eijk R."/>
            <person name="Schleper C."/>
            <person name="Guy L."/>
            <person name="Ettema T.J."/>
        </authorList>
    </citation>
    <scope>NUCLEOTIDE SEQUENCE</scope>
</reference>
<dbReference type="InterPro" id="IPR000182">
    <property type="entry name" value="GNAT_dom"/>
</dbReference>
<comment type="caution">
    <text evidence="6">The sequence shown here is derived from an EMBL/GenBank/DDBJ whole genome shotgun (WGS) entry which is preliminary data.</text>
</comment>
<dbReference type="PANTHER" id="PTHR43420">
    <property type="entry name" value="ACETYLTRANSFERASE"/>
    <property type="match status" value="1"/>
</dbReference>
<dbReference type="Gene3D" id="3.40.630.30">
    <property type="match status" value="1"/>
</dbReference>
<dbReference type="InterPro" id="IPR050680">
    <property type="entry name" value="YpeA/RimI_acetyltransf"/>
</dbReference>
<dbReference type="CDD" id="cd04301">
    <property type="entry name" value="NAT_SF"/>
    <property type="match status" value="1"/>
</dbReference>
<evidence type="ECO:0000256" key="2">
    <source>
        <dbReference type="ARBA" id="ARBA00022490"/>
    </source>
</evidence>
<keyword evidence="4" id="KW-0012">Acyltransferase</keyword>
<feature type="domain" description="N-acetyltransferase" evidence="5">
    <location>
        <begin position="1"/>
        <end position="142"/>
    </location>
</feature>
<protein>
    <recommendedName>
        <fullName evidence="5">N-acetyltransferase domain-containing protein</fullName>
    </recommendedName>
</protein>
<dbReference type="EMBL" id="LAZR01005463">
    <property type="protein sequence ID" value="KKM99726.1"/>
    <property type="molecule type" value="Genomic_DNA"/>
</dbReference>
<gene>
    <name evidence="6" type="ORF">LCGC14_1144940</name>
</gene>
<comment type="similarity">
    <text evidence="1">Belongs to the acetyltransferase family. RimI subfamily.</text>
</comment>
<dbReference type="SUPFAM" id="SSF55729">
    <property type="entry name" value="Acyl-CoA N-acyltransferases (Nat)"/>
    <property type="match status" value="1"/>
</dbReference>
<accession>A0A0F9MKB5</accession>
<keyword evidence="2" id="KW-0963">Cytoplasm</keyword>
<dbReference type="PROSITE" id="PS51186">
    <property type="entry name" value="GNAT"/>
    <property type="match status" value="1"/>
</dbReference>
<evidence type="ECO:0000259" key="5">
    <source>
        <dbReference type="PROSITE" id="PS51186"/>
    </source>
</evidence>
<dbReference type="HAMAP" id="MF_02210">
    <property type="entry name" value="RimI"/>
    <property type="match status" value="1"/>
</dbReference>
<dbReference type="InterPro" id="IPR016181">
    <property type="entry name" value="Acyl_CoA_acyltransferase"/>
</dbReference>
<dbReference type="NCBIfam" id="TIGR01575">
    <property type="entry name" value="rimI"/>
    <property type="match status" value="1"/>
</dbReference>
<organism evidence="6">
    <name type="scientific">marine sediment metagenome</name>
    <dbReference type="NCBI Taxonomy" id="412755"/>
    <lineage>
        <taxon>unclassified sequences</taxon>
        <taxon>metagenomes</taxon>
        <taxon>ecological metagenomes</taxon>
    </lineage>
</organism>
<evidence type="ECO:0000256" key="3">
    <source>
        <dbReference type="ARBA" id="ARBA00022679"/>
    </source>
</evidence>
<dbReference type="Pfam" id="PF00583">
    <property type="entry name" value="Acetyltransf_1"/>
    <property type="match status" value="1"/>
</dbReference>
<dbReference type="InterPro" id="IPR043690">
    <property type="entry name" value="RimI"/>
</dbReference>
<dbReference type="InterPro" id="IPR006464">
    <property type="entry name" value="AcTrfase_RimI/Ard1"/>
</dbReference>
<evidence type="ECO:0000256" key="1">
    <source>
        <dbReference type="ARBA" id="ARBA00005395"/>
    </source>
</evidence>